<dbReference type="InterPro" id="IPR041503">
    <property type="entry name" value="AIMP2_thioredoxin"/>
</dbReference>
<evidence type="ECO:0000313" key="6">
    <source>
        <dbReference type="Proteomes" id="UP001430953"/>
    </source>
</evidence>
<proteinExistence type="predicted"/>
<dbReference type="EMBL" id="JADYXP020000004">
    <property type="protein sequence ID" value="KAL0125665.1"/>
    <property type="molecule type" value="Genomic_DNA"/>
</dbReference>
<reference evidence="5 6" key="1">
    <citation type="submission" date="2023-03" db="EMBL/GenBank/DDBJ databases">
        <title>High recombination rates correlate with genetic variation in Cardiocondyla obscurior ants.</title>
        <authorList>
            <person name="Errbii M."/>
        </authorList>
    </citation>
    <scope>NUCLEOTIDE SEQUENCE [LARGE SCALE GENOMIC DNA]</scope>
    <source>
        <strain evidence="5">Alpha-2009</strain>
        <tissue evidence="5">Whole body</tissue>
    </source>
</reference>
<evidence type="ECO:0000259" key="4">
    <source>
        <dbReference type="Pfam" id="PF18569"/>
    </source>
</evidence>
<evidence type="ECO:0000256" key="2">
    <source>
        <dbReference type="ARBA" id="ARBA00022490"/>
    </source>
</evidence>
<dbReference type="Pfam" id="PF18569">
    <property type="entry name" value="Thioredoxin_16"/>
    <property type="match status" value="1"/>
</dbReference>
<feature type="domain" description="AIMP2 thioredoxin-like" evidence="4">
    <location>
        <begin position="123"/>
        <end position="198"/>
    </location>
</feature>
<protein>
    <recommendedName>
        <fullName evidence="4">AIMP2 thioredoxin-like domain-containing protein</fullName>
    </recommendedName>
</protein>
<evidence type="ECO:0000256" key="1">
    <source>
        <dbReference type="ARBA" id="ARBA00004496"/>
    </source>
</evidence>
<evidence type="ECO:0000256" key="3">
    <source>
        <dbReference type="ARBA" id="ARBA00022917"/>
    </source>
</evidence>
<name>A0AAW2GDP9_9HYME</name>
<comment type="subcellular location">
    <subcellularLocation>
        <location evidence="1">Cytoplasm</location>
    </subcellularLocation>
</comment>
<comment type="caution">
    <text evidence="5">The sequence shown here is derived from an EMBL/GenBank/DDBJ whole genome shotgun (WGS) entry which is preliminary data.</text>
</comment>
<dbReference type="PANTHER" id="PTHR13438:SF2">
    <property type="entry name" value="AMINOACYL TRNA SYNTHASE COMPLEX-INTERACTING MULTIFUNCTIONAL PROTEIN 2"/>
    <property type="match status" value="1"/>
</dbReference>
<evidence type="ECO:0000313" key="5">
    <source>
        <dbReference type="EMBL" id="KAL0125665.1"/>
    </source>
</evidence>
<dbReference type="Proteomes" id="UP001430953">
    <property type="component" value="Unassembled WGS sequence"/>
</dbReference>
<dbReference type="GO" id="GO:0017101">
    <property type="term" value="C:aminoacyl-tRNA synthetase multienzyme complex"/>
    <property type="evidence" value="ECO:0007669"/>
    <property type="project" value="InterPro"/>
</dbReference>
<sequence>MSGDVTVATAPTKMYRLPPIVDLPSKCPHSKSIYEMRNIHEDWRATEAEAKMPDDVLTQVNRLLQASLPEYEALEARQEKILSQLAELKKQVSKLYSFLRQSNQAEVKKDFVAVQVQKPVSLELVLNVNPSKPPYSILALQKLWKDTSFRVKSYIHSTINDQIPIVFPYTTKCATNTVELTLIWKDVSDMEVITDLRSTTIKGEVNFLRYVSRLIESHSYENTCLQPHTLDFALDFTNLLHKEQNIEKGLLKLAHEFEKWSCKGGFNIVDIAVWSLIKQFPGTILPLTLREWYDKCDKVFTEGKF</sequence>
<keyword evidence="6" id="KW-1185">Reference proteome</keyword>
<dbReference type="Gene3D" id="1.20.1050.130">
    <property type="match status" value="1"/>
</dbReference>
<keyword evidence="2" id="KW-0963">Cytoplasm</keyword>
<accession>A0AAW2GDP9</accession>
<dbReference type="InterPro" id="IPR042360">
    <property type="entry name" value="AIMP2"/>
</dbReference>
<dbReference type="GO" id="GO:0005737">
    <property type="term" value="C:cytoplasm"/>
    <property type="evidence" value="ECO:0007669"/>
    <property type="project" value="UniProtKB-SubCell"/>
</dbReference>
<keyword evidence="3" id="KW-0648">Protein biosynthesis</keyword>
<dbReference type="PANTHER" id="PTHR13438">
    <property type="entry name" value="AMINOACYL TRNA SYNTHASE COMPLEX-INTERACTING MULTIFUNCTIONAL PROTEIN"/>
    <property type="match status" value="1"/>
</dbReference>
<dbReference type="GO" id="GO:0006412">
    <property type="term" value="P:translation"/>
    <property type="evidence" value="ECO:0007669"/>
    <property type="project" value="UniProtKB-KW"/>
</dbReference>
<gene>
    <name evidence="5" type="ORF">PUN28_004622</name>
</gene>
<dbReference type="AlphaFoldDB" id="A0AAW2GDP9"/>
<organism evidence="5 6">
    <name type="scientific">Cardiocondyla obscurior</name>
    <dbReference type="NCBI Taxonomy" id="286306"/>
    <lineage>
        <taxon>Eukaryota</taxon>
        <taxon>Metazoa</taxon>
        <taxon>Ecdysozoa</taxon>
        <taxon>Arthropoda</taxon>
        <taxon>Hexapoda</taxon>
        <taxon>Insecta</taxon>
        <taxon>Pterygota</taxon>
        <taxon>Neoptera</taxon>
        <taxon>Endopterygota</taxon>
        <taxon>Hymenoptera</taxon>
        <taxon>Apocrita</taxon>
        <taxon>Aculeata</taxon>
        <taxon>Formicoidea</taxon>
        <taxon>Formicidae</taxon>
        <taxon>Myrmicinae</taxon>
        <taxon>Cardiocondyla</taxon>
    </lineage>
</organism>